<comment type="caution">
    <text evidence="1">The sequence shown here is derived from an EMBL/GenBank/DDBJ whole genome shotgun (WGS) entry which is preliminary data.</text>
</comment>
<dbReference type="RefSeq" id="WP_280577787.1">
    <property type="nucleotide sequence ID" value="NZ_JARXRO010000014.1"/>
</dbReference>
<reference evidence="1 2" key="1">
    <citation type="submission" date="2023-04" db="EMBL/GenBank/DDBJ databases">
        <title>Luteimonas sp. M1R5S59.</title>
        <authorList>
            <person name="Sun J.-Q."/>
        </authorList>
    </citation>
    <scope>NUCLEOTIDE SEQUENCE [LARGE SCALE GENOMIC DNA]</scope>
    <source>
        <strain evidence="1 2">M1R5S59</strain>
    </source>
</reference>
<dbReference type="EMBL" id="JARXRO010000014">
    <property type="protein sequence ID" value="MDH5833513.1"/>
    <property type="molecule type" value="Genomic_DNA"/>
</dbReference>
<gene>
    <name evidence="1" type="ORF">QFW81_06175</name>
</gene>
<sequence length="145" mass="15509">MTMHAVLSIEGSLEHDGDELVRFHVGMTNENFAARTSTWGNVDGHLQLASALEGFPASSASTLSYTLGTPGTGSCELEFFCLDALGHVGVWATFESTYPVARSSRHEASSLFMRCDPASIDEFVAGLRRFVSGSTNRAELSGFGP</sequence>
<organism evidence="1 2">
    <name type="scientific">Luteimonas kalidii</name>
    <dbReference type="NCBI Taxonomy" id="3042025"/>
    <lineage>
        <taxon>Bacteria</taxon>
        <taxon>Pseudomonadati</taxon>
        <taxon>Pseudomonadota</taxon>
        <taxon>Gammaproteobacteria</taxon>
        <taxon>Lysobacterales</taxon>
        <taxon>Lysobacteraceae</taxon>
        <taxon>Luteimonas</taxon>
    </lineage>
</organism>
<accession>A0ABT6JS48</accession>
<keyword evidence="2" id="KW-1185">Reference proteome</keyword>
<dbReference type="Proteomes" id="UP001156873">
    <property type="component" value="Unassembled WGS sequence"/>
</dbReference>
<evidence type="ECO:0000313" key="2">
    <source>
        <dbReference type="Proteomes" id="UP001156873"/>
    </source>
</evidence>
<proteinExistence type="predicted"/>
<name>A0ABT6JS48_9GAMM</name>
<evidence type="ECO:0000313" key="1">
    <source>
        <dbReference type="EMBL" id="MDH5833513.1"/>
    </source>
</evidence>
<protein>
    <submittedName>
        <fullName evidence="1">Uncharacterized protein</fullName>
    </submittedName>
</protein>